<dbReference type="SUPFAM" id="SSF109709">
    <property type="entry name" value="KorB DNA-binding domain-like"/>
    <property type="match status" value="1"/>
</dbReference>
<gene>
    <name evidence="5" type="ORF">H9N25_15240</name>
</gene>
<comment type="similarity">
    <text evidence="1">Belongs to the ParB family.</text>
</comment>
<accession>A0ABX6TDC9</accession>
<dbReference type="InterPro" id="IPR057240">
    <property type="entry name" value="ParB_dimer_C"/>
</dbReference>
<dbReference type="InterPro" id="IPR050336">
    <property type="entry name" value="Chromosome_partition/occlusion"/>
</dbReference>
<keyword evidence="6" id="KW-1185">Reference proteome</keyword>
<evidence type="ECO:0000313" key="6">
    <source>
        <dbReference type="Proteomes" id="UP000516439"/>
    </source>
</evidence>
<evidence type="ECO:0000256" key="2">
    <source>
        <dbReference type="ARBA" id="ARBA00022829"/>
    </source>
</evidence>
<dbReference type="Gene3D" id="1.10.10.2830">
    <property type="match status" value="1"/>
</dbReference>
<dbReference type="PANTHER" id="PTHR33375:SF1">
    <property type="entry name" value="CHROMOSOME-PARTITIONING PROTEIN PARB-RELATED"/>
    <property type="match status" value="1"/>
</dbReference>
<dbReference type="Pfam" id="PF23552">
    <property type="entry name" value="ParB_C"/>
    <property type="match status" value="1"/>
</dbReference>
<evidence type="ECO:0000259" key="4">
    <source>
        <dbReference type="SMART" id="SM00470"/>
    </source>
</evidence>
<dbReference type="InterPro" id="IPR004437">
    <property type="entry name" value="ParB/RepB/Spo0J"/>
</dbReference>
<dbReference type="NCBIfam" id="TIGR00180">
    <property type="entry name" value="parB_part"/>
    <property type="match status" value="1"/>
</dbReference>
<feature type="domain" description="ParB-like N-terminal" evidence="4">
    <location>
        <begin position="44"/>
        <end position="134"/>
    </location>
</feature>
<sequence>MTSFQRKTGLGRGLSALLDDSESAHPPKQQVNAVSETEQIGNISHVSLTEVETNPYQPRTEFDQVALNELADSIKVQGLIQPITVRKLAANKYQLISGERRFRASKLAGLTQIPAYIRSANDQQMLEMALIENIQRENLNAIEVALSFQRMIDEVGLKQEQLGERVGKNRTTVTNYLRLLKLPPAIQASIRDQKISMGHARALINVDGVDKQLFIHQEILEKGLSVRKVEELVRNLQHVPLKASEKSKEKAVSFQYQKLQDDLASKFATRVKLKVSQNGKGAIEIPFMSDDDLNRILELLDW</sequence>
<dbReference type="Proteomes" id="UP000516439">
    <property type="component" value="Chromosome"/>
</dbReference>
<organism evidence="5 6">
    <name type="scientific">Pedobacter riviphilus</name>
    <dbReference type="NCBI Taxonomy" id="2766984"/>
    <lineage>
        <taxon>Bacteria</taxon>
        <taxon>Pseudomonadati</taxon>
        <taxon>Bacteroidota</taxon>
        <taxon>Sphingobacteriia</taxon>
        <taxon>Sphingobacteriales</taxon>
        <taxon>Sphingobacteriaceae</taxon>
        <taxon>Pedobacter</taxon>
    </lineage>
</organism>
<keyword evidence="2" id="KW-0159">Chromosome partition</keyword>
<evidence type="ECO:0000256" key="3">
    <source>
        <dbReference type="ARBA" id="ARBA00023125"/>
    </source>
</evidence>
<name>A0ABX6TDC9_9SPHI</name>
<evidence type="ECO:0000313" key="5">
    <source>
        <dbReference type="EMBL" id="QNR83312.1"/>
    </source>
</evidence>
<keyword evidence="3" id="KW-0238">DNA-binding</keyword>
<dbReference type="SMART" id="SM00470">
    <property type="entry name" value="ParB"/>
    <property type="match status" value="1"/>
</dbReference>
<proteinExistence type="inferred from homology"/>
<dbReference type="CDD" id="cd16393">
    <property type="entry name" value="SPO0J_N"/>
    <property type="match status" value="1"/>
</dbReference>
<dbReference type="EMBL" id="CP061171">
    <property type="protein sequence ID" value="QNR83312.1"/>
    <property type="molecule type" value="Genomic_DNA"/>
</dbReference>
<dbReference type="InterPro" id="IPR041468">
    <property type="entry name" value="HTH_ParB/Spo0J"/>
</dbReference>
<protein>
    <submittedName>
        <fullName evidence="5">ParB/RepB/Spo0J family partition protein</fullName>
    </submittedName>
</protein>
<dbReference type="Gene3D" id="3.90.1530.30">
    <property type="match status" value="1"/>
</dbReference>
<dbReference type="Pfam" id="PF17762">
    <property type="entry name" value="HTH_ParB"/>
    <property type="match status" value="1"/>
</dbReference>
<reference evidence="5 6" key="1">
    <citation type="submission" date="2020-09" db="EMBL/GenBank/DDBJ databases">
        <title>Pedobacter sp. SW-16 isolated from soil near Yeocheon.</title>
        <authorList>
            <person name="Im H.S."/>
            <person name="Joung Y."/>
            <person name="Lee S.-S."/>
        </authorList>
    </citation>
    <scope>NUCLEOTIDE SEQUENCE [LARGE SCALE GENOMIC DNA]</scope>
    <source>
        <strain evidence="5 6">SW-16</strain>
    </source>
</reference>
<dbReference type="InterPro" id="IPR003115">
    <property type="entry name" value="ParB_N"/>
</dbReference>
<dbReference type="SUPFAM" id="SSF110849">
    <property type="entry name" value="ParB/Sulfiredoxin"/>
    <property type="match status" value="1"/>
</dbReference>
<evidence type="ECO:0000256" key="1">
    <source>
        <dbReference type="ARBA" id="ARBA00006295"/>
    </source>
</evidence>
<dbReference type="RefSeq" id="WP_167296810.1">
    <property type="nucleotide sequence ID" value="NZ_CP061171.1"/>
</dbReference>
<dbReference type="PANTHER" id="PTHR33375">
    <property type="entry name" value="CHROMOSOME-PARTITIONING PROTEIN PARB-RELATED"/>
    <property type="match status" value="1"/>
</dbReference>
<dbReference type="Pfam" id="PF02195">
    <property type="entry name" value="ParB_N"/>
    <property type="match status" value="1"/>
</dbReference>
<dbReference type="InterPro" id="IPR036086">
    <property type="entry name" value="ParB/Sulfiredoxin_sf"/>
</dbReference>